<dbReference type="Pfam" id="PF00560">
    <property type="entry name" value="LRR_1"/>
    <property type="match status" value="1"/>
</dbReference>
<dbReference type="SUPFAM" id="SSF52058">
    <property type="entry name" value="L domain-like"/>
    <property type="match status" value="1"/>
</dbReference>
<keyword evidence="1" id="KW-0433">Leucine-rich repeat</keyword>
<dbReference type="AlphaFoldDB" id="A0A6V7JH83"/>
<evidence type="ECO:0000256" key="6">
    <source>
        <dbReference type="SAM" id="SignalP"/>
    </source>
</evidence>
<evidence type="ECO:0000256" key="3">
    <source>
        <dbReference type="ARBA" id="ARBA00022737"/>
    </source>
</evidence>
<feature type="region of interest" description="Disordered" evidence="4">
    <location>
        <begin position="295"/>
        <end position="388"/>
    </location>
</feature>
<keyword evidence="2 6" id="KW-0732">Signal</keyword>
<feature type="domain" description="LRRCT" evidence="7">
    <location>
        <begin position="147"/>
        <end position="196"/>
    </location>
</feature>
<dbReference type="PROSITE" id="PS51450">
    <property type="entry name" value="LRR"/>
    <property type="match status" value="1"/>
</dbReference>
<dbReference type="Gene3D" id="3.80.10.10">
    <property type="entry name" value="Ribonuclease Inhibitor"/>
    <property type="match status" value="1"/>
</dbReference>
<feature type="compositionally biased region" description="Basic and acidic residues" evidence="4">
    <location>
        <begin position="535"/>
        <end position="544"/>
    </location>
</feature>
<feature type="region of interest" description="Disordered" evidence="4">
    <location>
        <begin position="421"/>
        <end position="445"/>
    </location>
</feature>
<dbReference type="Pfam" id="PF13855">
    <property type="entry name" value="LRR_8"/>
    <property type="match status" value="1"/>
</dbReference>
<dbReference type="InterPro" id="IPR003591">
    <property type="entry name" value="Leu-rich_rpt_typical-subtyp"/>
</dbReference>
<feature type="compositionally biased region" description="Polar residues" evidence="4">
    <location>
        <begin position="612"/>
        <end position="626"/>
    </location>
</feature>
<dbReference type="EMBL" id="CADCXW020000015">
    <property type="protein sequence ID" value="CAD1549648.1"/>
    <property type="molecule type" value="Genomic_DNA"/>
</dbReference>
<evidence type="ECO:0000259" key="7">
    <source>
        <dbReference type="SMART" id="SM00082"/>
    </source>
</evidence>
<evidence type="ECO:0000313" key="8">
    <source>
        <dbReference type="EMBL" id="CAD1549648.1"/>
    </source>
</evidence>
<dbReference type="SMART" id="SM00082">
    <property type="entry name" value="LRRCT"/>
    <property type="match status" value="1"/>
</dbReference>
<evidence type="ECO:0000256" key="5">
    <source>
        <dbReference type="SAM" id="Phobius"/>
    </source>
</evidence>
<dbReference type="GO" id="GO:0071944">
    <property type="term" value="C:cell periphery"/>
    <property type="evidence" value="ECO:0007669"/>
    <property type="project" value="UniProtKB-ARBA"/>
</dbReference>
<dbReference type="PANTHER" id="PTHR24366">
    <property type="entry name" value="IG(IMMUNOGLOBULIN) AND LRR(LEUCINE RICH REPEAT) DOMAINS"/>
    <property type="match status" value="1"/>
</dbReference>
<keyword evidence="5" id="KW-0472">Membrane</keyword>
<feature type="region of interest" description="Disordered" evidence="4">
    <location>
        <begin position="511"/>
        <end position="629"/>
    </location>
</feature>
<proteinExistence type="predicted"/>
<organism evidence="8">
    <name type="scientific">Bracon brevicornis</name>
    <dbReference type="NCBI Taxonomy" id="1563983"/>
    <lineage>
        <taxon>Eukaryota</taxon>
        <taxon>Metazoa</taxon>
        <taxon>Ecdysozoa</taxon>
        <taxon>Arthropoda</taxon>
        <taxon>Hexapoda</taxon>
        <taxon>Insecta</taxon>
        <taxon>Pterygota</taxon>
        <taxon>Neoptera</taxon>
        <taxon>Endopterygota</taxon>
        <taxon>Hymenoptera</taxon>
        <taxon>Apocrita</taxon>
        <taxon>Ichneumonoidea</taxon>
        <taxon>Braconidae</taxon>
        <taxon>Braconinae</taxon>
        <taxon>Bracon</taxon>
    </lineage>
</organism>
<name>A0A6V7JH83_9HYME</name>
<dbReference type="PRINTS" id="PR00019">
    <property type="entry name" value="LEURICHRPT"/>
</dbReference>
<feature type="compositionally biased region" description="Low complexity" evidence="4">
    <location>
        <begin position="337"/>
        <end position="351"/>
    </location>
</feature>
<reference evidence="8" key="1">
    <citation type="submission" date="2020-07" db="EMBL/GenBank/DDBJ databases">
        <authorList>
            <person name="Ferguson B K."/>
        </authorList>
    </citation>
    <scope>NUCLEOTIDE SEQUENCE</scope>
    <source>
        <strain evidence="8">L06</strain>
    </source>
</reference>
<feature type="signal peptide" evidence="6">
    <location>
        <begin position="1"/>
        <end position="19"/>
    </location>
</feature>
<keyword evidence="5" id="KW-1133">Transmembrane helix</keyword>
<feature type="region of interest" description="Disordered" evidence="4">
    <location>
        <begin position="202"/>
        <end position="254"/>
    </location>
</feature>
<keyword evidence="3" id="KW-0677">Repeat</keyword>
<keyword evidence="5" id="KW-0812">Transmembrane</keyword>
<feature type="compositionally biased region" description="Low complexity" evidence="4">
    <location>
        <begin position="358"/>
        <end position="371"/>
    </location>
</feature>
<dbReference type="InterPro" id="IPR032675">
    <property type="entry name" value="LRR_dom_sf"/>
</dbReference>
<evidence type="ECO:0000256" key="1">
    <source>
        <dbReference type="ARBA" id="ARBA00022614"/>
    </source>
</evidence>
<evidence type="ECO:0000256" key="2">
    <source>
        <dbReference type="ARBA" id="ARBA00022729"/>
    </source>
</evidence>
<feature type="compositionally biased region" description="Polar residues" evidence="4">
    <location>
        <begin position="236"/>
        <end position="254"/>
    </location>
</feature>
<sequence length="662" mass="71109">MASIVFLSLFLLLVSQSSALCTLKHNGTLAQCRYLEDVKDMPGNLRSLKITAVARHLASGSFENLTNLQHLDLSHGKLRRIEPGTFGNLKNLLSLDLSHNHLTHLGKGTFEGPENLRVLNLRKNALTRVPSDAIELKNLKFLELSSNKLHCDCKTLRTRDELLKRGVITSKKAVCAGPGTLKGTIFTEPEADVICMFEEQDKEMQRDQPIAGSGEIPAEVPAEVSPEKITPDVLSEDSSSVTPELTATEAPSVTTGSAADDVFFNEEEKLTSASVPTSSEAAPTKSRIDELFEGSGDEVEGSGIEASGHPFIPPISWDNVVEDDDSSTLETVTQDPTTTTTSTSFLGFLTGWFTSGNEATSTTEEPSTTTSQELRPEDEGFLPTQEPKEPVEEIIVPASVSPVEGEKKPDEASIARVIQEPAVGSSATPAPVHRTEATNAASTTETKKGIGSYVVLGVLIGVLVALVGVATYKGDFCRKMRKRNSREADGRDPETGTELKDLRKSLLEQKTASPKIASNGGKPESVPLVNSAIPEESKIEEEPTAKFAGSVPESSADPVKPPRRSFSPNEIERNGTNGKVPSSEIASEPIPIPRTSTLVNGNNRDSMGSVDSYGNQRNSNPISDSPGTHRVKITMQENPDSVPKTPLLITRTKAGENLVKTP</sequence>
<dbReference type="InterPro" id="IPR001611">
    <property type="entry name" value="Leu-rich_rpt"/>
</dbReference>
<dbReference type="SMART" id="SM00369">
    <property type="entry name" value="LRR_TYP"/>
    <property type="match status" value="3"/>
</dbReference>
<evidence type="ECO:0000256" key="4">
    <source>
        <dbReference type="SAM" id="MobiDB-lite"/>
    </source>
</evidence>
<feature type="transmembrane region" description="Helical" evidence="5">
    <location>
        <begin position="450"/>
        <end position="472"/>
    </location>
</feature>
<dbReference type="InterPro" id="IPR000483">
    <property type="entry name" value="Cys-rich_flank_reg_C"/>
</dbReference>
<feature type="compositionally biased region" description="Polar residues" evidence="4">
    <location>
        <begin position="594"/>
        <end position="606"/>
    </location>
</feature>
<protein>
    <recommendedName>
        <fullName evidence="7">LRRCT domain-containing protein</fullName>
    </recommendedName>
</protein>
<feature type="chain" id="PRO_5027883511" description="LRRCT domain-containing protein" evidence="6">
    <location>
        <begin position="20"/>
        <end position="662"/>
    </location>
</feature>
<accession>A0A6V7JH83</accession>
<gene>
    <name evidence="8" type="ORF">BBRV_LOCUS48666</name>
</gene>